<feature type="region of interest" description="Disordered" evidence="2">
    <location>
        <begin position="192"/>
        <end position="236"/>
    </location>
</feature>
<name>A0A7S3LQ13_9STRA</name>
<accession>A0A7S3LQ13</accession>
<feature type="compositionally biased region" description="Low complexity" evidence="2">
    <location>
        <begin position="12"/>
        <end position="48"/>
    </location>
</feature>
<dbReference type="CDD" id="cd14686">
    <property type="entry name" value="bZIP"/>
    <property type="match status" value="1"/>
</dbReference>
<feature type="compositionally biased region" description="Polar residues" evidence="2">
    <location>
        <begin position="1"/>
        <end position="11"/>
    </location>
</feature>
<evidence type="ECO:0008006" key="4">
    <source>
        <dbReference type="Google" id="ProtNLM"/>
    </source>
</evidence>
<sequence length="342" mass="37756">MRIPMQSDNELQQQVAQQRQRQHQSSSHSIIINNNNNNASIGNNLGLSKQHTHTHSGQNSHSSLQVLQSLQQLQQVHALTNLRPNASPNPIVSAPTPTTANSNKNNAVTVSALDSIAAAAVTQLDERQERLRKRRSQIAAASRKSRAKRKREVTILKTENERLSSEIVGLKKRLKELGEDVSLDVDFAVNVNVSGDDNDTSSNKSNTNTKMNVNGSEENFESGSSSGGEPNLDSQSRKGEVNFMSVKVENPNSNASTGKEEVKQPKKYENAVDITFLKQEKEIEFTTTKDFFKKRLAIYFNQLKTDTINHLAPEAADVLKHRLSSLEVELVSSSSGNDSDSK</sequence>
<feature type="region of interest" description="Disordered" evidence="2">
    <location>
        <begin position="1"/>
        <end position="63"/>
    </location>
</feature>
<feature type="compositionally biased region" description="Low complexity" evidence="2">
    <location>
        <begin position="200"/>
        <end position="231"/>
    </location>
</feature>
<evidence type="ECO:0000256" key="1">
    <source>
        <dbReference type="SAM" id="Coils"/>
    </source>
</evidence>
<dbReference type="AlphaFoldDB" id="A0A7S3LQ13"/>
<dbReference type="EMBL" id="HBIN01011770">
    <property type="protein sequence ID" value="CAE0438599.1"/>
    <property type="molecule type" value="Transcribed_RNA"/>
</dbReference>
<keyword evidence="1" id="KW-0175">Coiled coil</keyword>
<feature type="coiled-coil region" evidence="1">
    <location>
        <begin position="153"/>
        <end position="180"/>
    </location>
</feature>
<gene>
    <name evidence="3" type="ORF">ASTO00021_LOCUS8834</name>
</gene>
<proteinExistence type="predicted"/>
<organism evidence="3">
    <name type="scientific">Aplanochytrium stocchinoi</name>
    <dbReference type="NCBI Taxonomy" id="215587"/>
    <lineage>
        <taxon>Eukaryota</taxon>
        <taxon>Sar</taxon>
        <taxon>Stramenopiles</taxon>
        <taxon>Bigyra</taxon>
        <taxon>Labyrinthulomycetes</taxon>
        <taxon>Thraustochytrida</taxon>
        <taxon>Thraustochytriidae</taxon>
        <taxon>Aplanochytrium</taxon>
    </lineage>
</organism>
<evidence type="ECO:0000256" key="2">
    <source>
        <dbReference type="SAM" id="MobiDB-lite"/>
    </source>
</evidence>
<reference evidence="3" key="1">
    <citation type="submission" date="2021-01" db="EMBL/GenBank/DDBJ databases">
        <authorList>
            <person name="Corre E."/>
            <person name="Pelletier E."/>
            <person name="Niang G."/>
            <person name="Scheremetjew M."/>
            <person name="Finn R."/>
            <person name="Kale V."/>
            <person name="Holt S."/>
            <person name="Cochrane G."/>
            <person name="Meng A."/>
            <person name="Brown T."/>
            <person name="Cohen L."/>
        </authorList>
    </citation>
    <scope>NUCLEOTIDE SEQUENCE</scope>
    <source>
        <strain evidence="3">GSBS06</strain>
    </source>
</reference>
<protein>
    <recommendedName>
        <fullName evidence="4">BZIP domain-containing protein</fullName>
    </recommendedName>
</protein>
<evidence type="ECO:0000313" key="3">
    <source>
        <dbReference type="EMBL" id="CAE0438599.1"/>
    </source>
</evidence>